<evidence type="ECO:0000313" key="2">
    <source>
        <dbReference type="Proteomes" id="UP001302676"/>
    </source>
</evidence>
<protein>
    <submittedName>
        <fullName evidence="1">Uncharacterized protein</fullName>
    </submittedName>
</protein>
<name>A0AAN6UY70_9PEZI</name>
<reference evidence="1" key="2">
    <citation type="submission" date="2023-05" db="EMBL/GenBank/DDBJ databases">
        <authorList>
            <consortium name="Lawrence Berkeley National Laboratory"/>
            <person name="Steindorff A."/>
            <person name="Hensen N."/>
            <person name="Bonometti L."/>
            <person name="Westerberg I."/>
            <person name="Brannstrom I.O."/>
            <person name="Guillou S."/>
            <person name="Cros-Aarteil S."/>
            <person name="Calhoun S."/>
            <person name="Haridas S."/>
            <person name="Kuo A."/>
            <person name="Mondo S."/>
            <person name="Pangilinan J."/>
            <person name="Riley R."/>
            <person name="Labutti K."/>
            <person name="Andreopoulos B."/>
            <person name="Lipzen A."/>
            <person name="Chen C."/>
            <person name="Yanf M."/>
            <person name="Daum C."/>
            <person name="Ng V."/>
            <person name="Clum A."/>
            <person name="Ohm R."/>
            <person name="Martin F."/>
            <person name="Silar P."/>
            <person name="Natvig D."/>
            <person name="Lalanne C."/>
            <person name="Gautier V."/>
            <person name="Ament-Velasquez S.L."/>
            <person name="Kruys A."/>
            <person name="Hutchinson M.I."/>
            <person name="Powell A.J."/>
            <person name="Barry K."/>
            <person name="Miller A.N."/>
            <person name="Grigoriev I.V."/>
            <person name="Debuchy R."/>
            <person name="Gladieux P."/>
            <person name="Thoren M.H."/>
            <person name="Johannesson H."/>
        </authorList>
    </citation>
    <scope>NUCLEOTIDE SEQUENCE</scope>
    <source>
        <strain evidence="1">CBS 141.50</strain>
    </source>
</reference>
<dbReference type="Proteomes" id="UP001302676">
    <property type="component" value="Unassembled WGS sequence"/>
</dbReference>
<evidence type="ECO:0000313" key="1">
    <source>
        <dbReference type="EMBL" id="KAK4141377.1"/>
    </source>
</evidence>
<organism evidence="1 2">
    <name type="scientific">Dichotomopilus funicola</name>
    <dbReference type="NCBI Taxonomy" id="1934379"/>
    <lineage>
        <taxon>Eukaryota</taxon>
        <taxon>Fungi</taxon>
        <taxon>Dikarya</taxon>
        <taxon>Ascomycota</taxon>
        <taxon>Pezizomycotina</taxon>
        <taxon>Sordariomycetes</taxon>
        <taxon>Sordariomycetidae</taxon>
        <taxon>Sordariales</taxon>
        <taxon>Chaetomiaceae</taxon>
        <taxon>Dichotomopilus</taxon>
    </lineage>
</organism>
<dbReference type="GeneID" id="87814588"/>
<dbReference type="EMBL" id="MU853612">
    <property type="protein sequence ID" value="KAK4141377.1"/>
    <property type="molecule type" value="Genomic_DNA"/>
</dbReference>
<comment type="caution">
    <text evidence="1">The sequence shown here is derived from an EMBL/GenBank/DDBJ whole genome shotgun (WGS) entry which is preliminary data.</text>
</comment>
<gene>
    <name evidence="1" type="ORF">C8A04DRAFT_14130</name>
</gene>
<dbReference type="RefSeq" id="XP_062634748.1">
    <property type="nucleotide sequence ID" value="XM_062777975.1"/>
</dbReference>
<accession>A0AAN6UY70</accession>
<reference evidence="1" key="1">
    <citation type="journal article" date="2023" name="Mol. Phylogenet. Evol.">
        <title>Genome-scale phylogeny and comparative genomics of the fungal order Sordariales.</title>
        <authorList>
            <person name="Hensen N."/>
            <person name="Bonometti L."/>
            <person name="Westerberg I."/>
            <person name="Brannstrom I.O."/>
            <person name="Guillou S."/>
            <person name="Cros-Aarteil S."/>
            <person name="Calhoun S."/>
            <person name="Haridas S."/>
            <person name="Kuo A."/>
            <person name="Mondo S."/>
            <person name="Pangilinan J."/>
            <person name="Riley R."/>
            <person name="LaButti K."/>
            <person name="Andreopoulos B."/>
            <person name="Lipzen A."/>
            <person name="Chen C."/>
            <person name="Yan M."/>
            <person name="Daum C."/>
            <person name="Ng V."/>
            <person name="Clum A."/>
            <person name="Steindorff A."/>
            <person name="Ohm R.A."/>
            <person name="Martin F."/>
            <person name="Silar P."/>
            <person name="Natvig D.O."/>
            <person name="Lalanne C."/>
            <person name="Gautier V."/>
            <person name="Ament-Velasquez S.L."/>
            <person name="Kruys A."/>
            <person name="Hutchinson M.I."/>
            <person name="Powell A.J."/>
            <person name="Barry K."/>
            <person name="Miller A.N."/>
            <person name="Grigoriev I.V."/>
            <person name="Debuchy R."/>
            <person name="Gladieux P."/>
            <person name="Hiltunen Thoren M."/>
            <person name="Johannesson H."/>
        </authorList>
    </citation>
    <scope>NUCLEOTIDE SEQUENCE</scope>
    <source>
        <strain evidence="1">CBS 141.50</strain>
    </source>
</reference>
<sequence length="224" mass="25225">MDTTIPKSKSFALHLLSILQSSPSSSSHLSPSHTTTISALSFLSHHLQIQSLPATALVIAFFFEYAFDFLCQHHHQHQQTPNQQNHPHLDSLLDPDIRQIRLRLNLTMYHRHADWLWTQQHDTHPHWTQDEHATVFVLRVLEASFEYGLLPKECAIAEAVGPVHQQLCVLQSVVLGRDTWVEDEVLRRELCEKMLVVLEAVAGGAEGEKRRGIGSGFGMGFSGG</sequence>
<keyword evidence="2" id="KW-1185">Reference proteome</keyword>
<dbReference type="AlphaFoldDB" id="A0AAN6UY70"/>
<proteinExistence type="predicted"/>